<dbReference type="Pfam" id="PF16074">
    <property type="entry name" value="PilW"/>
    <property type="match status" value="1"/>
</dbReference>
<name>A0A1H7FVT3_9GAMM</name>
<dbReference type="RefSeq" id="WP_085283215.1">
    <property type="nucleotide sequence ID" value="NZ_FOBI01000001.1"/>
</dbReference>
<protein>
    <submittedName>
        <fullName evidence="2">Type IV pilus assembly protein PilW</fullName>
    </submittedName>
</protein>
<keyword evidence="1" id="KW-0472">Membrane</keyword>
<dbReference type="STRING" id="641665.GCA_002104455_00686"/>
<dbReference type="EMBL" id="FOBI01000001">
    <property type="protein sequence ID" value="SEK30183.1"/>
    <property type="molecule type" value="Genomic_DNA"/>
</dbReference>
<dbReference type="InterPro" id="IPR012902">
    <property type="entry name" value="N_methyl_site"/>
</dbReference>
<reference evidence="3" key="1">
    <citation type="submission" date="2016-10" db="EMBL/GenBank/DDBJ databases">
        <authorList>
            <person name="Varghese N."/>
            <person name="Submissions S."/>
        </authorList>
    </citation>
    <scope>NUCLEOTIDE SEQUENCE [LARGE SCALE GENOMIC DNA]</scope>
    <source>
        <strain evidence="3">CGMCC 1.9127</strain>
    </source>
</reference>
<accession>A0A1H7FVT3</accession>
<keyword evidence="3" id="KW-1185">Reference proteome</keyword>
<feature type="transmembrane region" description="Helical" evidence="1">
    <location>
        <begin position="12"/>
        <end position="33"/>
    </location>
</feature>
<dbReference type="InterPro" id="IPR032092">
    <property type="entry name" value="PilW"/>
</dbReference>
<dbReference type="Proteomes" id="UP000199297">
    <property type="component" value="Unassembled WGS sequence"/>
</dbReference>
<dbReference type="OrthoDB" id="5296662at2"/>
<gene>
    <name evidence="2" type="ORF">SAMN05216262_10116</name>
</gene>
<keyword evidence="1" id="KW-1133">Transmembrane helix</keyword>
<evidence type="ECO:0000256" key="1">
    <source>
        <dbReference type="SAM" id="Phobius"/>
    </source>
</evidence>
<keyword evidence="1" id="KW-0812">Transmembrane</keyword>
<organism evidence="2 3">
    <name type="scientific">Colwellia chukchiensis</name>
    <dbReference type="NCBI Taxonomy" id="641665"/>
    <lineage>
        <taxon>Bacteria</taxon>
        <taxon>Pseudomonadati</taxon>
        <taxon>Pseudomonadota</taxon>
        <taxon>Gammaproteobacteria</taxon>
        <taxon>Alteromonadales</taxon>
        <taxon>Colwelliaceae</taxon>
        <taxon>Colwellia</taxon>
    </lineage>
</organism>
<dbReference type="PROSITE" id="PS00409">
    <property type="entry name" value="PROKAR_NTER_METHYL"/>
    <property type="match status" value="1"/>
</dbReference>
<evidence type="ECO:0000313" key="3">
    <source>
        <dbReference type="Proteomes" id="UP000199297"/>
    </source>
</evidence>
<evidence type="ECO:0000313" key="2">
    <source>
        <dbReference type="EMBL" id="SEK30183.1"/>
    </source>
</evidence>
<dbReference type="Pfam" id="PF07963">
    <property type="entry name" value="N_methyl"/>
    <property type="match status" value="1"/>
</dbReference>
<sequence length="318" mass="35096">MKKQRGYTLIEIFISLAIGVALFAGVLSVFVGMKTTTSETATYGELQENGRFALSVLSEDLLRQGFWGDYTGTLDRSMLSAVPGAPGNECVGEGLNNGTFPNAIGHFRTLWGQTVANQSMMGCITDAKLGSDLIQFKRAISNPLAASSNNNYYIIANLAEAEIFTGTTIPSLPNSQLWEYQHHIYYIREEAQGANVVPVLMQGRLTNKMTFDPIIDGIEMIRFMYGIDTDAPGTTGYGTVNTFVPANNMTITQWDHANNNRILAVRIYVLARSILPDNKYTNTNTYNLGGLALTFNDNYRRLLFNSTVNLYNAGVDSW</sequence>
<proteinExistence type="predicted"/>
<dbReference type="GO" id="GO:0043683">
    <property type="term" value="P:type IV pilus assembly"/>
    <property type="evidence" value="ECO:0007669"/>
    <property type="project" value="InterPro"/>
</dbReference>
<dbReference type="AlphaFoldDB" id="A0A1H7FVT3"/>